<name>A0A9D4TN13_CHLVU</name>
<comment type="caution">
    <text evidence="4">The sequence shown here is derived from an EMBL/GenBank/DDBJ whole genome shotgun (WGS) entry which is preliminary data.</text>
</comment>
<dbReference type="SUPFAM" id="SSF50978">
    <property type="entry name" value="WD40 repeat-like"/>
    <property type="match status" value="1"/>
</dbReference>
<reference evidence="4" key="1">
    <citation type="journal article" date="2019" name="Plant J.">
        <title>Chlorella vulgaris genome assembly and annotation reveals the molecular basis for metabolic acclimation to high light conditions.</title>
        <authorList>
            <person name="Cecchin M."/>
            <person name="Marcolungo L."/>
            <person name="Rossato M."/>
            <person name="Girolomoni L."/>
            <person name="Cosentino E."/>
            <person name="Cuine S."/>
            <person name="Li-Beisson Y."/>
            <person name="Delledonne M."/>
            <person name="Ballottari M."/>
        </authorList>
    </citation>
    <scope>NUCLEOTIDE SEQUENCE</scope>
    <source>
        <strain evidence="4">211/11P</strain>
    </source>
</reference>
<organism evidence="4 5">
    <name type="scientific">Chlorella vulgaris</name>
    <name type="common">Green alga</name>
    <dbReference type="NCBI Taxonomy" id="3077"/>
    <lineage>
        <taxon>Eukaryota</taxon>
        <taxon>Viridiplantae</taxon>
        <taxon>Chlorophyta</taxon>
        <taxon>core chlorophytes</taxon>
        <taxon>Trebouxiophyceae</taxon>
        <taxon>Chlorellales</taxon>
        <taxon>Chlorellaceae</taxon>
        <taxon>Chlorella clade</taxon>
        <taxon>Chlorella</taxon>
    </lineage>
</organism>
<keyword evidence="5" id="KW-1185">Reference proteome</keyword>
<dbReference type="GO" id="GO:0034709">
    <property type="term" value="C:methylosome"/>
    <property type="evidence" value="ECO:0007669"/>
    <property type="project" value="TreeGrafter"/>
</dbReference>
<feature type="repeat" description="WD" evidence="3">
    <location>
        <begin position="109"/>
        <end position="138"/>
    </location>
</feature>
<dbReference type="AlphaFoldDB" id="A0A9D4TN13"/>
<dbReference type="PANTHER" id="PTHR46853:SF1">
    <property type="entry name" value="METHYLOSOME PROTEIN 50"/>
    <property type="match status" value="1"/>
</dbReference>
<evidence type="ECO:0000313" key="5">
    <source>
        <dbReference type="Proteomes" id="UP001055712"/>
    </source>
</evidence>
<dbReference type="SMART" id="SM00320">
    <property type="entry name" value="WD40"/>
    <property type="match status" value="4"/>
</dbReference>
<evidence type="ECO:0000313" key="4">
    <source>
        <dbReference type="EMBL" id="KAI3429782.1"/>
    </source>
</evidence>
<dbReference type="OrthoDB" id="513027at2759"/>
<keyword evidence="3" id="KW-0853">WD repeat</keyword>
<dbReference type="PROSITE" id="PS50294">
    <property type="entry name" value="WD_REPEATS_REGION"/>
    <property type="match status" value="1"/>
</dbReference>
<dbReference type="PROSITE" id="PS50082">
    <property type="entry name" value="WD_REPEATS_2"/>
    <property type="match status" value="1"/>
</dbReference>
<dbReference type="Proteomes" id="UP001055712">
    <property type="component" value="Unassembled WGS sequence"/>
</dbReference>
<gene>
    <name evidence="4" type="ORF">D9Q98_010095</name>
</gene>
<dbReference type="EMBL" id="SIDB01000008">
    <property type="protein sequence ID" value="KAI3429782.1"/>
    <property type="molecule type" value="Genomic_DNA"/>
</dbReference>
<protein>
    <submittedName>
        <fullName evidence="4">Uncharacterized protein</fullName>
    </submittedName>
</protein>
<proteinExistence type="predicted"/>
<dbReference type="InterPro" id="IPR015943">
    <property type="entry name" value="WD40/YVTN_repeat-like_dom_sf"/>
</dbReference>
<accession>A0A9D4TN13</accession>
<dbReference type="InterPro" id="IPR036322">
    <property type="entry name" value="WD40_repeat_dom_sf"/>
</dbReference>
<comment type="subcellular location">
    <subcellularLocation>
        <location evidence="1">Cytoplasm</location>
    </subcellularLocation>
</comment>
<reference evidence="4" key="2">
    <citation type="submission" date="2020-11" db="EMBL/GenBank/DDBJ databases">
        <authorList>
            <person name="Cecchin M."/>
            <person name="Marcolungo L."/>
            <person name="Rossato M."/>
            <person name="Girolomoni L."/>
            <person name="Cosentino E."/>
            <person name="Cuine S."/>
            <person name="Li-Beisson Y."/>
            <person name="Delledonne M."/>
            <person name="Ballottari M."/>
        </authorList>
    </citation>
    <scope>NUCLEOTIDE SEQUENCE</scope>
    <source>
        <strain evidence="4">211/11P</strain>
        <tissue evidence="4">Whole cell</tissue>
    </source>
</reference>
<dbReference type="Gene3D" id="2.130.10.10">
    <property type="entry name" value="YVTN repeat-like/Quinoprotein amine dehydrogenase"/>
    <property type="match status" value="1"/>
</dbReference>
<sequence length="324" mass="33137">MASLLLPGNVDCIAPLPNGQLAVGLSTFTGELWTGAIALVDADGLHLQSLVETLAGVPALAVLERPDQFTGRRVLASGGDDGSVDLWFLQPHAAGDSQTLQRTQTKVLHNGAVLALAAAADDTRLASASADGTLRLWDCNQLLACTAQLGGGDSVGGSAALNAVAWTADHTVATVGQTGQLCMWDARQLSSTPAAAAAVGAPGLSLAVRDASQGQLAVGDLLGRVAVYDCRSLGQPVQQKQLHQDAVHSLASTRSGSGSLVASGGDDGAVMLLDCSCLGASRQLVGVKGAGETPCYIRALAWQKQQPQRLYRGGWDQTIATVAL</sequence>
<evidence type="ECO:0000256" key="2">
    <source>
        <dbReference type="ARBA" id="ARBA00022490"/>
    </source>
</evidence>
<dbReference type="InterPro" id="IPR001680">
    <property type="entry name" value="WD40_rpt"/>
</dbReference>
<dbReference type="Pfam" id="PF00400">
    <property type="entry name" value="WD40"/>
    <property type="match status" value="2"/>
</dbReference>
<evidence type="ECO:0000256" key="3">
    <source>
        <dbReference type="PROSITE-ProRule" id="PRU00221"/>
    </source>
</evidence>
<keyword evidence="2" id="KW-0963">Cytoplasm</keyword>
<dbReference type="InterPro" id="IPR052139">
    <property type="entry name" value="Methylosome_Comp_WDR77"/>
</dbReference>
<dbReference type="PANTHER" id="PTHR46853">
    <property type="entry name" value="METHYLOSOME PROTEIN 50"/>
    <property type="match status" value="1"/>
</dbReference>
<evidence type="ECO:0000256" key="1">
    <source>
        <dbReference type="ARBA" id="ARBA00004496"/>
    </source>
</evidence>